<accession>A0A196SD84</accession>
<dbReference type="InterPro" id="IPR011993">
    <property type="entry name" value="PH-like_dom_sf"/>
</dbReference>
<evidence type="ECO:0000259" key="8">
    <source>
        <dbReference type="PROSITE" id="PS50003"/>
    </source>
</evidence>
<dbReference type="InterPro" id="IPR017441">
    <property type="entry name" value="Protein_kinase_ATP_BS"/>
</dbReference>
<dbReference type="PROSITE" id="PS50003">
    <property type="entry name" value="PH_DOMAIN"/>
    <property type="match status" value="1"/>
</dbReference>
<evidence type="ECO:0000256" key="6">
    <source>
        <dbReference type="PROSITE-ProRule" id="PRU10141"/>
    </source>
</evidence>
<feature type="domain" description="PH" evidence="8">
    <location>
        <begin position="337"/>
        <end position="432"/>
    </location>
</feature>
<dbReference type="Proteomes" id="UP000078348">
    <property type="component" value="Unassembled WGS sequence"/>
</dbReference>
<feature type="domain" description="Protein kinase" evidence="9">
    <location>
        <begin position="648"/>
        <end position="905"/>
    </location>
</feature>
<dbReference type="PROSITE" id="PS00108">
    <property type="entry name" value="PROTEIN_KINASE_ST"/>
    <property type="match status" value="1"/>
</dbReference>
<dbReference type="InterPro" id="IPR011009">
    <property type="entry name" value="Kinase-like_dom_sf"/>
</dbReference>
<evidence type="ECO:0000259" key="10">
    <source>
        <dbReference type="PROSITE" id="PS51382"/>
    </source>
</evidence>
<dbReference type="SUPFAM" id="SSF56112">
    <property type="entry name" value="Protein kinase-like (PK-like)"/>
    <property type="match status" value="1"/>
</dbReference>
<feature type="domain" description="SPX" evidence="10">
    <location>
        <begin position="1"/>
        <end position="170"/>
    </location>
</feature>
<dbReference type="SMART" id="SM00233">
    <property type="entry name" value="PH"/>
    <property type="match status" value="1"/>
</dbReference>
<protein>
    <submittedName>
        <fullName evidence="11">Calcium/calmodulin-dependent protein kinase</fullName>
    </submittedName>
</protein>
<dbReference type="SMART" id="SM00220">
    <property type="entry name" value="S_TKc"/>
    <property type="match status" value="1"/>
</dbReference>
<dbReference type="Pfam" id="PF00169">
    <property type="entry name" value="PH"/>
    <property type="match status" value="1"/>
</dbReference>
<keyword evidence="5 6" id="KW-0067">ATP-binding</keyword>
<comment type="caution">
    <text evidence="11">The sequence shown here is derived from an EMBL/GenBank/DDBJ whole genome shotgun (WGS) entry which is preliminary data.</text>
</comment>
<keyword evidence="1" id="KW-0723">Serine/threonine-protein kinase</keyword>
<keyword evidence="2" id="KW-0808">Transferase</keyword>
<dbReference type="PROSITE" id="PS51382">
    <property type="entry name" value="SPX"/>
    <property type="match status" value="1"/>
</dbReference>
<feature type="region of interest" description="Disordered" evidence="7">
    <location>
        <begin position="219"/>
        <end position="242"/>
    </location>
</feature>
<evidence type="ECO:0000256" key="4">
    <source>
        <dbReference type="ARBA" id="ARBA00022777"/>
    </source>
</evidence>
<evidence type="ECO:0000313" key="12">
    <source>
        <dbReference type="Proteomes" id="UP000078348"/>
    </source>
</evidence>
<dbReference type="OrthoDB" id="193931at2759"/>
<evidence type="ECO:0000313" key="11">
    <source>
        <dbReference type="EMBL" id="OAO15015.1"/>
    </source>
</evidence>
<dbReference type="AlphaFoldDB" id="A0A196SD84"/>
<gene>
    <name evidence="11" type="ORF">AV274_3277</name>
</gene>
<keyword evidence="12" id="KW-1185">Reference proteome</keyword>
<evidence type="ECO:0000259" key="9">
    <source>
        <dbReference type="PROSITE" id="PS50011"/>
    </source>
</evidence>
<dbReference type="Gene3D" id="1.10.510.10">
    <property type="entry name" value="Transferase(Phosphotransferase) domain 1"/>
    <property type="match status" value="1"/>
</dbReference>
<evidence type="ECO:0000256" key="1">
    <source>
        <dbReference type="ARBA" id="ARBA00022527"/>
    </source>
</evidence>
<feature type="region of interest" description="Disordered" evidence="7">
    <location>
        <begin position="42"/>
        <end position="61"/>
    </location>
</feature>
<evidence type="ECO:0000256" key="7">
    <source>
        <dbReference type="SAM" id="MobiDB-lite"/>
    </source>
</evidence>
<keyword evidence="4 11" id="KW-0418">Kinase</keyword>
<proteinExistence type="predicted"/>
<dbReference type="CDD" id="cd05117">
    <property type="entry name" value="STKc_CAMK"/>
    <property type="match status" value="1"/>
</dbReference>
<dbReference type="PANTHER" id="PTHR24349">
    <property type="entry name" value="SERINE/THREONINE-PROTEIN KINASE"/>
    <property type="match status" value="1"/>
</dbReference>
<dbReference type="EMBL" id="LXWW01000186">
    <property type="protein sequence ID" value="OAO15015.1"/>
    <property type="molecule type" value="Genomic_DNA"/>
</dbReference>
<dbReference type="InterPro" id="IPR000719">
    <property type="entry name" value="Prot_kinase_dom"/>
</dbReference>
<dbReference type="InterPro" id="IPR008271">
    <property type="entry name" value="Ser/Thr_kinase_AS"/>
</dbReference>
<dbReference type="GO" id="GO:0005524">
    <property type="term" value="F:ATP binding"/>
    <property type="evidence" value="ECO:0007669"/>
    <property type="project" value="UniProtKB-UniRule"/>
</dbReference>
<dbReference type="CDD" id="cd14447">
    <property type="entry name" value="SPX"/>
    <property type="match status" value="1"/>
</dbReference>
<feature type="binding site" evidence="6">
    <location>
        <position position="677"/>
    </location>
    <ligand>
        <name>ATP</name>
        <dbReference type="ChEBI" id="CHEBI:30616"/>
    </ligand>
</feature>
<dbReference type="Pfam" id="PF00069">
    <property type="entry name" value="Pkinase"/>
    <property type="match status" value="1"/>
</dbReference>
<evidence type="ECO:0000256" key="3">
    <source>
        <dbReference type="ARBA" id="ARBA00022741"/>
    </source>
</evidence>
<name>A0A196SD84_BLAHN</name>
<dbReference type="SUPFAM" id="SSF50729">
    <property type="entry name" value="PH domain-like"/>
    <property type="match status" value="1"/>
</dbReference>
<dbReference type="InterPro" id="IPR050205">
    <property type="entry name" value="CDPK_Ser/Thr_kinases"/>
</dbReference>
<evidence type="ECO:0000256" key="2">
    <source>
        <dbReference type="ARBA" id="ARBA00022679"/>
    </source>
</evidence>
<dbReference type="CDD" id="cd00821">
    <property type="entry name" value="PH"/>
    <property type="match status" value="1"/>
</dbReference>
<dbReference type="PROSITE" id="PS00107">
    <property type="entry name" value="PROTEIN_KINASE_ATP"/>
    <property type="match status" value="1"/>
</dbReference>
<keyword evidence="3 6" id="KW-0547">Nucleotide-binding</keyword>
<organism evidence="11 12">
    <name type="scientific">Blastocystis sp. subtype 1 (strain ATCC 50177 / NandII)</name>
    <dbReference type="NCBI Taxonomy" id="478820"/>
    <lineage>
        <taxon>Eukaryota</taxon>
        <taxon>Sar</taxon>
        <taxon>Stramenopiles</taxon>
        <taxon>Bigyra</taxon>
        <taxon>Opalozoa</taxon>
        <taxon>Opalinata</taxon>
        <taxon>Blastocystidae</taxon>
        <taxon>Blastocystis</taxon>
    </lineage>
</organism>
<dbReference type="InterPro" id="IPR004331">
    <property type="entry name" value="SPX_dom"/>
</dbReference>
<dbReference type="FunFam" id="1.10.510.10:FF:000571">
    <property type="entry name" value="Maternal embryonic leucine zipper kinase"/>
    <property type="match status" value="1"/>
</dbReference>
<reference evidence="11 12" key="1">
    <citation type="submission" date="2016-05" db="EMBL/GenBank/DDBJ databases">
        <title>Nuclear genome of Blastocystis sp. subtype 1 NandII.</title>
        <authorList>
            <person name="Gentekaki E."/>
            <person name="Curtis B."/>
            <person name="Stairs C."/>
            <person name="Eme L."/>
            <person name="Herman E."/>
            <person name="Klimes V."/>
            <person name="Arias M.C."/>
            <person name="Elias M."/>
            <person name="Hilliou F."/>
            <person name="Klute M."/>
            <person name="Malik S.-B."/>
            <person name="Pightling A."/>
            <person name="Rachubinski R."/>
            <person name="Salas D."/>
            <person name="Schlacht A."/>
            <person name="Suga H."/>
            <person name="Archibald J."/>
            <person name="Ball S.G."/>
            <person name="Clark G."/>
            <person name="Dacks J."/>
            <person name="Van Der Giezen M."/>
            <person name="Tsaousis A."/>
            <person name="Roger A."/>
        </authorList>
    </citation>
    <scope>NUCLEOTIDE SEQUENCE [LARGE SCALE GENOMIC DNA]</scope>
    <source>
        <strain evidence="12">ATCC 50177 / NandII</strain>
    </source>
</reference>
<feature type="compositionally biased region" description="Basic and acidic residues" evidence="7">
    <location>
        <begin position="233"/>
        <end position="242"/>
    </location>
</feature>
<dbReference type="PROSITE" id="PS50011">
    <property type="entry name" value="PROTEIN_KINASE_DOM"/>
    <property type="match status" value="1"/>
</dbReference>
<evidence type="ECO:0000256" key="5">
    <source>
        <dbReference type="ARBA" id="ARBA00022840"/>
    </source>
</evidence>
<dbReference type="Gene3D" id="2.30.29.30">
    <property type="entry name" value="Pleckstrin-homology domain (PH domain)/Phosphotyrosine-binding domain (PTB)"/>
    <property type="match status" value="1"/>
</dbReference>
<sequence length="1027" mass="117521">MLYGKTIETEMLKFEPDAMRAFVKYKLLKKLIGQCVDRRVKKGEEGAQSPKESTPLTEEEKERDLQAMTAFIETIIEDVIAANQYYIRKLNSIKEEYSALYDIVEEELVKKRGYLSRRKREHTALQRISTLLGEMLLLQDFSATNYQGIRKVVPLHSSYVQIIKKFRKVTHSSAVDGLMTIITNSPSRDVTTQNEIVSSIIDLYFVRKLDDRIIKSTRGCSSSPGSTFEEMEERAKAEESPDEVVELRDSTMQSVIERNLAMPGKDVLRDVVFRGKRVLKSRIPRRINPMHANSTGSDNSQGEEPVADSMLIQMAFFSIPAEMYENAEGEVMDSSELIVWEGPMMRRYSALGQWKQRYVILSNKRLCFFYTKYGALKKTVYLRNVVSLYSGQTYRYPSCTMLLTNDNEAFWFASDDAERYAAFFDVIKELFSHLIVSFFKGSFRKPAEPALLRAESGHGKQPYFNSSTSRGKQPYFNSEASHEASAGVQYRSITNVFKAAGEAKLETPKSKEGRKDYLVPILEDEDKKMKHDAMEIINDFYGVTTDVDIWLALQRFDAFIQSRKRAENEKAGHSSNSQKTFKREVSKIIECIQESQASTADLWSDALMLLAVSVLRWDLPELAELLQGKKVFDEKKILPTTLSIHKLFRFERQVGEGHYSSVWIVENRSDHQFYALKKIDLYQLDSYERLMLSKEVYSMLVLRGHPNIIRFFGFFADDSYMYIVMELAPGGRLFDYIKQRQQFTESDAQQITRCLVSAVQYCHAHGIVHRDLKPQNILLVDGTDLASIKLTDFGFSSSMRNGLLTTSLGTPGYTAPEVLRHKPYGPAVDMWSIGVIAYILLCGYPPFPSNNDVERLRAISAGEYKFYPAEWDCVSAEAKDFIRSLLLVDPAQRLTASQCLDHPWLKKLDVATVNLERVISGISHIQKKYDLKIAPTNKRTEIRTHLCRSCVELPVLTSYTSPSSVVAKIPAESVIEFANEVWFDGVQYGFLTDKCRRRYTIEREQVCVAVQSEERMFCVHAQAYTAR</sequence>
<dbReference type="STRING" id="478820.A0A196SD84"/>
<dbReference type="GO" id="GO:0004674">
    <property type="term" value="F:protein serine/threonine kinase activity"/>
    <property type="evidence" value="ECO:0007669"/>
    <property type="project" value="UniProtKB-KW"/>
</dbReference>
<dbReference type="InterPro" id="IPR001849">
    <property type="entry name" value="PH_domain"/>
</dbReference>